<name>A0A386H5K9_9CLOT</name>
<evidence type="ECO:0000313" key="2">
    <source>
        <dbReference type="Proteomes" id="UP000266301"/>
    </source>
</evidence>
<dbReference type="PANTHER" id="PTHR10000">
    <property type="entry name" value="PHOSPHOSERINE PHOSPHATASE"/>
    <property type="match status" value="1"/>
</dbReference>
<dbReference type="InterPro" id="IPR036412">
    <property type="entry name" value="HAD-like_sf"/>
</dbReference>
<evidence type="ECO:0000313" key="1">
    <source>
        <dbReference type="EMBL" id="AYD40940.1"/>
    </source>
</evidence>
<reference evidence="1 2" key="1">
    <citation type="journal article" date="2019" name="Int. J. Syst. Evol. Microbiol.">
        <title>Clostridium fermenticellae sp. nov., isolated from the mud in a fermentation cellar for the production of the Chinese liquor, baijiu.</title>
        <authorList>
            <person name="Xu P.X."/>
            <person name="Chai L.J."/>
            <person name="Qiu T."/>
            <person name="Zhang X.J."/>
            <person name="Lu Z.M."/>
            <person name="Xiao C."/>
            <person name="Wang S.T."/>
            <person name="Shen C.H."/>
            <person name="Shi J.S."/>
            <person name="Xu Z.H."/>
        </authorList>
    </citation>
    <scope>NUCLEOTIDE SEQUENCE [LARGE SCALE GENOMIC DNA]</scope>
    <source>
        <strain evidence="1 2">JN500901</strain>
    </source>
</reference>
<organism evidence="1 2">
    <name type="scientific">Clostridium fermenticellae</name>
    <dbReference type="NCBI Taxonomy" id="2068654"/>
    <lineage>
        <taxon>Bacteria</taxon>
        <taxon>Bacillati</taxon>
        <taxon>Bacillota</taxon>
        <taxon>Clostridia</taxon>
        <taxon>Eubacteriales</taxon>
        <taxon>Clostridiaceae</taxon>
        <taxon>Clostridium</taxon>
    </lineage>
</organism>
<dbReference type="NCBIfam" id="TIGR01484">
    <property type="entry name" value="HAD-SF-IIB"/>
    <property type="match status" value="1"/>
</dbReference>
<dbReference type="Pfam" id="PF08282">
    <property type="entry name" value="Hydrolase_3"/>
    <property type="match status" value="1"/>
</dbReference>
<proteinExistence type="predicted"/>
<dbReference type="AlphaFoldDB" id="A0A386H5K9"/>
<gene>
    <name evidence="1" type="ORF">D4Z93_10580</name>
</gene>
<dbReference type="OrthoDB" id="9781413at2"/>
<dbReference type="SFLD" id="SFLDG01140">
    <property type="entry name" value="C2.B:_Phosphomannomutase_and_P"/>
    <property type="match status" value="1"/>
</dbReference>
<dbReference type="GO" id="GO:0016791">
    <property type="term" value="F:phosphatase activity"/>
    <property type="evidence" value="ECO:0007669"/>
    <property type="project" value="TreeGrafter"/>
</dbReference>
<dbReference type="SFLD" id="SFLDS00003">
    <property type="entry name" value="Haloacid_Dehalogenase"/>
    <property type="match status" value="1"/>
</dbReference>
<dbReference type="Proteomes" id="UP000266301">
    <property type="component" value="Chromosome"/>
</dbReference>
<dbReference type="KEGG" id="cfer:D4Z93_10580"/>
<dbReference type="NCBIfam" id="TIGR00099">
    <property type="entry name" value="Cof-subfamily"/>
    <property type="match status" value="1"/>
</dbReference>
<dbReference type="PANTHER" id="PTHR10000:SF8">
    <property type="entry name" value="HAD SUPERFAMILY HYDROLASE-LIKE, TYPE 3"/>
    <property type="match status" value="1"/>
</dbReference>
<dbReference type="GO" id="GO:0005829">
    <property type="term" value="C:cytosol"/>
    <property type="evidence" value="ECO:0007669"/>
    <property type="project" value="TreeGrafter"/>
</dbReference>
<keyword evidence="2" id="KW-1185">Reference proteome</keyword>
<dbReference type="InterPro" id="IPR000150">
    <property type="entry name" value="Cof"/>
</dbReference>
<dbReference type="InterPro" id="IPR023214">
    <property type="entry name" value="HAD_sf"/>
</dbReference>
<dbReference type="Gene3D" id="3.40.50.1000">
    <property type="entry name" value="HAD superfamily/HAD-like"/>
    <property type="match status" value="1"/>
</dbReference>
<dbReference type="SUPFAM" id="SSF56784">
    <property type="entry name" value="HAD-like"/>
    <property type="match status" value="1"/>
</dbReference>
<dbReference type="CDD" id="cd07516">
    <property type="entry name" value="HAD_Pase"/>
    <property type="match status" value="1"/>
</dbReference>
<sequence>MKYKMIAVDMDGTLLNDKKHISDYNMKMIDRATKLGVKFVVASGRVPAALRVYEESVSKNQPMICCNGAIILDDNKNIIQSNFVPKQSAIEAINLIRKENKDVYFHIYHDGILCSEQFKYSAESFYNFNRSVDKKYGIEIHLLRDAKEYIELGNYNLNKIVVMDDDIGFLNNIRSKLDEVQGLEVTKSEFNNIELLSKGTSKGNALKILANFYKIPMEQCIAVGNDENDISMIMEAGLGVYMKNTREKIKNSADYITKNDNNNGGVGEIIEKFILDEN</sequence>
<protein>
    <submittedName>
        <fullName evidence="1">HAD family phosphatase</fullName>
    </submittedName>
</protein>
<dbReference type="InterPro" id="IPR006379">
    <property type="entry name" value="HAD-SF_hydro_IIB"/>
</dbReference>
<dbReference type="EMBL" id="CP032416">
    <property type="protein sequence ID" value="AYD40940.1"/>
    <property type="molecule type" value="Genomic_DNA"/>
</dbReference>
<dbReference type="Gene3D" id="3.30.1240.10">
    <property type="match status" value="1"/>
</dbReference>
<accession>A0A386H5K9</accession>
<dbReference type="GO" id="GO:0000287">
    <property type="term" value="F:magnesium ion binding"/>
    <property type="evidence" value="ECO:0007669"/>
    <property type="project" value="TreeGrafter"/>
</dbReference>
<dbReference type="RefSeq" id="WP_119973378.1">
    <property type="nucleotide sequence ID" value="NZ_CP032416.1"/>
</dbReference>